<sequence length="506" mass="50604">MWRGYNGVWCGGNGVWRSRPRVLTGAAGGSSYHGGVRRASPPRLPAAPRPRRSGLAAGLLASAVLFGLSAASCESDEQVGLASAARADVAELVDAPASVTARAAATLSAPADGTLAELRVGPGDRVRAGRVLAVIDSPSARERLARARRALDAARSAGRGIGGGADLARLRRGTDRAADEAFRAARAAAGRITDPQARAALLAQVRIAERQYTAAADSVGEAVRAVQRGVAGLGSAVRALSAAQRLQAEQAYDLAKATVDALVLRAPIGGVVQLGGPASPAGGVPADALAGLLAGTGGLGLPAGVDPAGGPGGRGPTAPVAGVDGAVPVGGRVSAGTPVLTVVDLTDLGLVAEVDETDVLLVAEGVPASVELDAATGAEYSARVRSVDVLPTASARGGVSYRVRLALGPGRFTDGRPAPAPRPGMSAVVRLRVREATGAVTVPAAAVQSDGARDAVWVVREGIAERVPVTVGVQGQELVQIVSGVQPGQQVVVSGADQVRSGERVR</sequence>
<comment type="caution">
    <text evidence="4">The sequence shown here is derived from an EMBL/GenBank/DDBJ whole genome shotgun (WGS) entry which is preliminary data.</text>
</comment>
<reference evidence="4 5" key="1">
    <citation type="submission" date="2021-01" db="EMBL/GenBank/DDBJ databases">
        <title>Whole genome shotgun sequence of Plantactinospora endophytica NBRC 110450.</title>
        <authorList>
            <person name="Komaki H."/>
            <person name="Tamura T."/>
        </authorList>
    </citation>
    <scope>NUCLEOTIDE SEQUENCE [LARGE SCALE GENOMIC DNA]</scope>
    <source>
        <strain evidence="4 5">NBRC 110450</strain>
    </source>
</reference>
<organism evidence="4 5">
    <name type="scientific">Plantactinospora endophytica</name>
    <dbReference type="NCBI Taxonomy" id="673535"/>
    <lineage>
        <taxon>Bacteria</taxon>
        <taxon>Bacillati</taxon>
        <taxon>Actinomycetota</taxon>
        <taxon>Actinomycetes</taxon>
        <taxon>Micromonosporales</taxon>
        <taxon>Micromonosporaceae</taxon>
        <taxon>Plantactinospora</taxon>
    </lineage>
</organism>
<dbReference type="Gene3D" id="2.40.50.100">
    <property type="match status" value="1"/>
</dbReference>
<feature type="region of interest" description="Disordered" evidence="2">
    <location>
        <begin position="27"/>
        <end position="50"/>
    </location>
</feature>
<dbReference type="InterPro" id="IPR058637">
    <property type="entry name" value="YknX-like_C"/>
</dbReference>
<proteinExistence type="inferred from homology"/>
<evidence type="ECO:0000313" key="5">
    <source>
        <dbReference type="Proteomes" id="UP000646749"/>
    </source>
</evidence>
<dbReference type="NCBIfam" id="TIGR01730">
    <property type="entry name" value="RND_mfp"/>
    <property type="match status" value="1"/>
</dbReference>
<evidence type="ECO:0000256" key="1">
    <source>
        <dbReference type="ARBA" id="ARBA00009477"/>
    </source>
</evidence>
<dbReference type="Gene3D" id="2.40.30.170">
    <property type="match status" value="1"/>
</dbReference>
<dbReference type="Proteomes" id="UP000646749">
    <property type="component" value="Unassembled WGS sequence"/>
</dbReference>
<evidence type="ECO:0000259" key="3">
    <source>
        <dbReference type="Pfam" id="PF25989"/>
    </source>
</evidence>
<dbReference type="PANTHER" id="PTHR30469">
    <property type="entry name" value="MULTIDRUG RESISTANCE PROTEIN MDTA"/>
    <property type="match status" value="1"/>
</dbReference>
<comment type="similarity">
    <text evidence="1">Belongs to the membrane fusion protein (MFP) (TC 8.A.1) family.</text>
</comment>
<keyword evidence="5" id="KW-1185">Reference proteome</keyword>
<name>A0ABQ4DSS4_9ACTN</name>
<dbReference type="PRINTS" id="PR01490">
    <property type="entry name" value="RTXTOXIND"/>
</dbReference>
<dbReference type="EMBL" id="BONW01000001">
    <property type="protein sequence ID" value="GIG85507.1"/>
    <property type="molecule type" value="Genomic_DNA"/>
</dbReference>
<evidence type="ECO:0000256" key="2">
    <source>
        <dbReference type="SAM" id="MobiDB-lite"/>
    </source>
</evidence>
<dbReference type="InterPro" id="IPR011053">
    <property type="entry name" value="Single_hybrid_motif"/>
</dbReference>
<dbReference type="InterPro" id="IPR006143">
    <property type="entry name" value="RND_pump_MFP"/>
</dbReference>
<dbReference type="Pfam" id="PF25989">
    <property type="entry name" value="YknX_C"/>
    <property type="match status" value="1"/>
</dbReference>
<dbReference type="Gene3D" id="2.40.420.20">
    <property type="match status" value="1"/>
</dbReference>
<accession>A0ABQ4DSS4</accession>
<evidence type="ECO:0000313" key="4">
    <source>
        <dbReference type="EMBL" id="GIG85507.1"/>
    </source>
</evidence>
<dbReference type="SUPFAM" id="SSF51230">
    <property type="entry name" value="Single hybrid motif"/>
    <property type="match status" value="1"/>
</dbReference>
<feature type="domain" description="YknX-like C-terminal permuted SH3-like" evidence="3">
    <location>
        <begin position="439"/>
        <end position="505"/>
    </location>
</feature>
<protein>
    <submittedName>
        <fullName evidence="4">RND transporter</fullName>
    </submittedName>
</protein>
<gene>
    <name evidence="4" type="ORF">Pen02_04430</name>
</gene>